<dbReference type="GO" id="GO:0004930">
    <property type="term" value="F:G protein-coupled receptor activity"/>
    <property type="evidence" value="ECO:0007669"/>
    <property type="project" value="InterPro"/>
</dbReference>
<feature type="transmembrane region" description="Helical" evidence="5">
    <location>
        <begin position="19"/>
        <end position="39"/>
    </location>
</feature>
<dbReference type="InterPro" id="IPR000276">
    <property type="entry name" value="GPCR_Rhodpsn"/>
</dbReference>
<dbReference type="PRINTS" id="PR00237">
    <property type="entry name" value="GPCRRHODOPSN"/>
</dbReference>
<reference evidence="7 8" key="1">
    <citation type="submission" date="2019-09" db="EMBL/GenBank/DDBJ databases">
        <title>Bird 10,000 Genomes (B10K) Project - Family phase.</title>
        <authorList>
            <person name="Zhang G."/>
        </authorList>
    </citation>
    <scope>NUCLEOTIDE SEQUENCE [LARGE SCALE GENOMIC DNA]</scope>
    <source>
        <strain evidence="7">B10K-DU-002-26</strain>
        <tissue evidence="7">Muscle</tissue>
    </source>
</reference>
<feature type="transmembrane region" description="Helical" evidence="5">
    <location>
        <begin position="247"/>
        <end position="265"/>
    </location>
</feature>
<evidence type="ECO:0000256" key="1">
    <source>
        <dbReference type="ARBA" id="ARBA00004370"/>
    </source>
</evidence>
<keyword evidence="4 5" id="KW-0472">Membrane</keyword>
<proteinExistence type="predicted"/>
<dbReference type="InterPro" id="IPR017452">
    <property type="entry name" value="GPCR_Rhodpsn_7TM"/>
</dbReference>
<dbReference type="EMBL" id="VWYO01011999">
    <property type="protein sequence ID" value="NXR63181.1"/>
    <property type="molecule type" value="Genomic_DNA"/>
</dbReference>
<gene>
    <name evidence="7" type="primary">Gpr82</name>
    <name evidence="7" type="ORF">RHASIB_R05114</name>
</gene>
<feature type="non-terminal residue" evidence="7">
    <location>
        <position position="330"/>
    </location>
</feature>
<dbReference type="InterPro" id="IPR042804">
    <property type="entry name" value="GPR82"/>
</dbReference>
<organism evidence="7 8">
    <name type="scientific">Rhadina sibilatrix</name>
    <dbReference type="NCBI Taxonomy" id="2585818"/>
    <lineage>
        <taxon>Eukaryota</taxon>
        <taxon>Metazoa</taxon>
        <taxon>Chordata</taxon>
        <taxon>Craniata</taxon>
        <taxon>Vertebrata</taxon>
        <taxon>Euteleostomi</taxon>
        <taxon>Archelosauria</taxon>
        <taxon>Archosauria</taxon>
        <taxon>Dinosauria</taxon>
        <taxon>Saurischia</taxon>
        <taxon>Theropoda</taxon>
        <taxon>Coelurosauria</taxon>
        <taxon>Aves</taxon>
        <taxon>Neognathae</taxon>
        <taxon>Neoaves</taxon>
        <taxon>Telluraves</taxon>
        <taxon>Australaves</taxon>
        <taxon>Passeriformes</taxon>
        <taxon>Sylvioidea</taxon>
        <taxon>Phylloscopidae</taxon>
        <taxon>Rhadina</taxon>
    </lineage>
</organism>
<comment type="caution">
    <text evidence="7">The sequence shown here is derived from an EMBL/GenBank/DDBJ whole genome shotgun (WGS) entry which is preliminary data.</text>
</comment>
<keyword evidence="2 5" id="KW-0812">Transmembrane</keyword>
<dbReference type="Pfam" id="PF00001">
    <property type="entry name" value="7tm_1"/>
    <property type="match status" value="2"/>
</dbReference>
<dbReference type="AlphaFoldDB" id="A0A7L2MT64"/>
<dbReference type="PROSITE" id="PS50262">
    <property type="entry name" value="G_PROTEIN_RECEP_F1_2"/>
    <property type="match status" value="1"/>
</dbReference>
<dbReference type="GO" id="GO:0016020">
    <property type="term" value="C:membrane"/>
    <property type="evidence" value="ECO:0007669"/>
    <property type="project" value="UniProtKB-SubCell"/>
</dbReference>
<evidence type="ECO:0000256" key="3">
    <source>
        <dbReference type="ARBA" id="ARBA00022989"/>
    </source>
</evidence>
<evidence type="ECO:0000259" key="6">
    <source>
        <dbReference type="PROSITE" id="PS50262"/>
    </source>
</evidence>
<protein>
    <submittedName>
        <fullName evidence="7">GPR82 protein</fullName>
    </submittedName>
</protein>
<feature type="transmembrane region" description="Helical" evidence="5">
    <location>
        <begin position="198"/>
        <end position="221"/>
    </location>
</feature>
<dbReference type="PANTHER" id="PTHR47392:SF1">
    <property type="entry name" value="G-PROTEIN COUPLED RECEPTOR 82-RELATED"/>
    <property type="match status" value="1"/>
</dbReference>
<dbReference type="SUPFAM" id="SSF81321">
    <property type="entry name" value="Family A G protein-coupled receptor-like"/>
    <property type="match status" value="1"/>
</dbReference>
<evidence type="ECO:0000256" key="2">
    <source>
        <dbReference type="ARBA" id="ARBA00022692"/>
    </source>
</evidence>
<dbReference type="PANTHER" id="PTHR47392">
    <property type="entry name" value="G-PROTEIN COUPLED RECEPTOR 82-RELATED"/>
    <property type="match status" value="1"/>
</dbReference>
<feature type="non-terminal residue" evidence="7">
    <location>
        <position position="1"/>
    </location>
</feature>
<feature type="domain" description="G-protein coupled receptors family 1 profile" evidence="6">
    <location>
        <begin position="31"/>
        <end position="306"/>
    </location>
</feature>
<feature type="transmembrane region" description="Helical" evidence="5">
    <location>
        <begin position="149"/>
        <end position="171"/>
    </location>
</feature>
<sequence length="330" mass="36913">MNNSLCLQPSPATTVALPIIYSCLLPAGILGNLLAIWVFSQKAPSRRTRYIYLTNLVSANLLVCGTMPFLAAYFAGGHRWPYGSVACGTAHHLGALLMHVSMYVTIAILCSVALSQYATLKKSGGTQRSPALPGNFHGRLLQKFRRPRFAKYLCLVIWLIVLCVTGTAVTYNVQHTVSGEFPTCYNVKVEAGEGPARIAAFLATVCFFLSFMTVLWSYCSLTRHLSRIQKNTCIGEKHLIYRRVKRNILVIQIILTVCFLPYHIFRPIFYVLLTDDDCPRLNYLVEIKNFLMCLAAAKSSLDPVITLLLDKTFKESLYGLFTKSTPEHQK</sequence>
<keyword evidence="3 5" id="KW-1133">Transmembrane helix</keyword>
<dbReference type="Gene3D" id="1.20.1070.10">
    <property type="entry name" value="Rhodopsin 7-helix transmembrane proteins"/>
    <property type="match status" value="1"/>
</dbReference>
<name>A0A7L2MT64_9PASS</name>
<evidence type="ECO:0000313" key="7">
    <source>
        <dbReference type="EMBL" id="NXR63181.1"/>
    </source>
</evidence>
<accession>A0A7L2MT64</accession>
<comment type="subcellular location">
    <subcellularLocation>
        <location evidence="1">Membrane</location>
    </subcellularLocation>
</comment>
<feature type="transmembrane region" description="Helical" evidence="5">
    <location>
        <begin position="96"/>
        <end position="118"/>
    </location>
</feature>
<dbReference type="Proteomes" id="UP000587697">
    <property type="component" value="Unassembled WGS sequence"/>
</dbReference>
<evidence type="ECO:0000256" key="4">
    <source>
        <dbReference type="ARBA" id="ARBA00023136"/>
    </source>
</evidence>
<feature type="transmembrane region" description="Helical" evidence="5">
    <location>
        <begin position="51"/>
        <end position="76"/>
    </location>
</feature>
<keyword evidence="8" id="KW-1185">Reference proteome</keyword>
<evidence type="ECO:0000313" key="8">
    <source>
        <dbReference type="Proteomes" id="UP000587697"/>
    </source>
</evidence>
<evidence type="ECO:0000256" key="5">
    <source>
        <dbReference type="SAM" id="Phobius"/>
    </source>
</evidence>